<accession>A0A7C9A3W7</accession>
<dbReference type="EMBL" id="GISG01200541">
    <property type="protein sequence ID" value="MBA4658414.1"/>
    <property type="molecule type" value="Transcribed_RNA"/>
</dbReference>
<sequence length="126" mass="14427">MILYLKLEDVSVVTFINRLITSITPPFSISIICNLFITLSFTDQNRACCIAKVVCLHKRQSSTNSDPIRLFRGPQLLIFNMRQGFPDIGPNHTCCLPRNGNRRGTPTLPLKPFPQTASLWKIWFYK</sequence>
<evidence type="ECO:0000313" key="1">
    <source>
        <dbReference type="EMBL" id="MBA4658414.1"/>
    </source>
</evidence>
<name>A0A7C9A3W7_OPUST</name>
<organism evidence="1">
    <name type="scientific">Opuntia streptacantha</name>
    <name type="common">Prickly pear cactus</name>
    <name type="synonym">Opuntia cardona</name>
    <dbReference type="NCBI Taxonomy" id="393608"/>
    <lineage>
        <taxon>Eukaryota</taxon>
        <taxon>Viridiplantae</taxon>
        <taxon>Streptophyta</taxon>
        <taxon>Embryophyta</taxon>
        <taxon>Tracheophyta</taxon>
        <taxon>Spermatophyta</taxon>
        <taxon>Magnoliopsida</taxon>
        <taxon>eudicotyledons</taxon>
        <taxon>Gunneridae</taxon>
        <taxon>Pentapetalae</taxon>
        <taxon>Caryophyllales</taxon>
        <taxon>Cactineae</taxon>
        <taxon>Cactaceae</taxon>
        <taxon>Opuntioideae</taxon>
        <taxon>Opuntia</taxon>
    </lineage>
</organism>
<protein>
    <submittedName>
        <fullName evidence="1">Uncharacterized protein</fullName>
    </submittedName>
</protein>
<reference evidence="1" key="1">
    <citation type="journal article" date="2013" name="J. Plant Res.">
        <title>Effect of fungi and light on seed germination of three Opuntia species from semiarid lands of central Mexico.</title>
        <authorList>
            <person name="Delgado-Sanchez P."/>
            <person name="Jimenez-Bremont J.F."/>
            <person name="Guerrero-Gonzalez Mde L."/>
            <person name="Flores J."/>
        </authorList>
    </citation>
    <scope>NUCLEOTIDE SEQUENCE</scope>
    <source>
        <tissue evidence="1">Cladode</tissue>
    </source>
</reference>
<reference evidence="1" key="2">
    <citation type="submission" date="2020-07" db="EMBL/GenBank/DDBJ databases">
        <authorList>
            <person name="Vera ALvarez R."/>
            <person name="Arias-Moreno D.M."/>
            <person name="Jimenez-Jacinto V."/>
            <person name="Jimenez-Bremont J.F."/>
            <person name="Swaminathan K."/>
            <person name="Moose S.P."/>
            <person name="Guerrero-Gonzalez M.L."/>
            <person name="Marino-Ramirez L."/>
            <person name="Landsman D."/>
            <person name="Rodriguez-Kessler M."/>
            <person name="Delgado-Sanchez P."/>
        </authorList>
    </citation>
    <scope>NUCLEOTIDE SEQUENCE</scope>
    <source>
        <tissue evidence="1">Cladode</tissue>
    </source>
</reference>
<dbReference type="AlphaFoldDB" id="A0A7C9A3W7"/>
<proteinExistence type="predicted"/>